<dbReference type="GO" id="GO:0000150">
    <property type="term" value="F:DNA strand exchange activity"/>
    <property type="evidence" value="ECO:0007669"/>
    <property type="project" value="InterPro"/>
</dbReference>
<dbReference type="Pfam" id="PF07508">
    <property type="entry name" value="Recombinase"/>
    <property type="match status" value="1"/>
</dbReference>
<dbReference type="EMBL" id="JABWSX010000001">
    <property type="protein sequence ID" value="NVL04546.1"/>
    <property type="molecule type" value="Genomic_DNA"/>
</dbReference>
<dbReference type="Gene3D" id="3.90.1750.20">
    <property type="entry name" value="Putative Large Serine Recombinase, Chain B, Domain 2"/>
    <property type="match status" value="1"/>
</dbReference>
<dbReference type="PANTHER" id="PTHR30461:SF23">
    <property type="entry name" value="DNA RECOMBINASE-RELATED"/>
    <property type="match status" value="1"/>
</dbReference>
<dbReference type="InterPro" id="IPR050639">
    <property type="entry name" value="SSR_resolvase"/>
</dbReference>
<dbReference type="PROSITE" id="PS51737">
    <property type="entry name" value="RECOMBINASE_DNA_BIND"/>
    <property type="match status" value="1"/>
</dbReference>
<proteinExistence type="predicted"/>
<dbReference type="InterPro" id="IPR038109">
    <property type="entry name" value="DNA_bind_recomb_sf"/>
</dbReference>
<organism evidence="2">
    <name type="scientific">Bradyrhizobium quebecense</name>
    <dbReference type="NCBI Taxonomy" id="2748629"/>
    <lineage>
        <taxon>Bacteria</taxon>
        <taxon>Pseudomonadati</taxon>
        <taxon>Pseudomonadota</taxon>
        <taxon>Alphaproteobacteria</taxon>
        <taxon>Hyphomicrobiales</taxon>
        <taxon>Nitrobacteraceae</taxon>
        <taxon>Bradyrhizobium</taxon>
    </lineage>
</organism>
<evidence type="ECO:0000259" key="1">
    <source>
        <dbReference type="PROSITE" id="PS51737"/>
    </source>
</evidence>
<comment type="caution">
    <text evidence="2">The sequence shown here is derived from an EMBL/GenBank/DDBJ whole genome shotgun (WGS) entry which is preliminary data.</text>
</comment>
<dbReference type="InterPro" id="IPR011109">
    <property type="entry name" value="DNA_bind_recombinase_dom"/>
</dbReference>
<evidence type="ECO:0000313" key="2">
    <source>
        <dbReference type="EMBL" id="NVL04546.1"/>
    </source>
</evidence>
<feature type="domain" description="Recombinase" evidence="1">
    <location>
        <begin position="6"/>
        <end position="126"/>
    </location>
</feature>
<protein>
    <submittedName>
        <fullName evidence="2">Recombinase family protein</fullName>
    </submittedName>
</protein>
<dbReference type="PANTHER" id="PTHR30461">
    <property type="entry name" value="DNA-INVERTASE FROM LAMBDOID PROPHAGE"/>
    <property type="match status" value="1"/>
</dbReference>
<gene>
    <name evidence="2" type="ORF">HU230_02060</name>
</gene>
<accession>A0A974AB57</accession>
<sequence length="169" mass="19074">MASGKPGAVQVMLIPGPDEEIETVRFIYESFAHHAKSEREIASYLNDKGLFTDLGRPRSRATVQQILINEKYAGNNVWNRCSCKLKSHRVYNPPEHWVRHDKAFDSIVDDETFQAAQKIINDRAENYSAEELLDLLRGLLEKHGYLSGIIIDELEFGPSSSAYGIGSIH</sequence>
<dbReference type="AlphaFoldDB" id="A0A974AB57"/>
<dbReference type="RefSeq" id="WP_176528782.1">
    <property type="nucleotide sequence ID" value="NZ_CP088022.1"/>
</dbReference>
<name>A0A974AB57_9BRAD</name>
<dbReference type="GO" id="GO:0003677">
    <property type="term" value="F:DNA binding"/>
    <property type="evidence" value="ECO:0007669"/>
    <property type="project" value="InterPro"/>
</dbReference>
<reference evidence="2" key="1">
    <citation type="submission" date="2020-06" db="EMBL/GenBank/DDBJ databases">
        <title>Whole Genome Sequence of Bradyrhizobium sp. Strain 66S1MB.</title>
        <authorList>
            <person name="Bromfield E."/>
            <person name="Cloutier S."/>
        </authorList>
    </citation>
    <scope>NUCLEOTIDE SEQUENCE</scope>
    <source>
        <strain evidence="2">66S1MB</strain>
    </source>
</reference>